<dbReference type="GO" id="GO:0051536">
    <property type="term" value="F:iron-sulfur cluster binding"/>
    <property type="evidence" value="ECO:0007669"/>
    <property type="project" value="UniProtKB-KW"/>
</dbReference>
<feature type="domain" description="Radical SAM core" evidence="7">
    <location>
        <begin position="44"/>
        <end position="272"/>
    </location>
</feature>
<evidence type="ECO:0000256" key="1">
    <source>
        <dbReference type="ARBA" id="ARBA00001966"/>
    </source>
</evidence>
<dbReference type="SUPFAM" id="SSF102114">
    <property type="entry name" value="Radical SAM enzymes"/>
    <property type="match status" value="1"/>
</dbReference>
<dbReference type="RefSeq" id="WP_250724159.1">
    <property type="nucleotide sequence ID" value="NZ_CP098400.1"/>
</dbReference>
<dbReference type="AlphaFoldDB" id="A0A9J6ZQZ3"/>
<dbReference type="Gene3D" id="3.20.20.70">
    <property type="entry name" value="Aldolase class I"/>
    <property type="match status" value="1"/>
</dbReference>
<accession>A0A9J6ZQZ3</accession>
<dbReference type="InterPro" id="IPR013785">
    <property type="entry name" value="Aldolase_TIM"/>
</dbReference>
<organism evidence="8 9">
    <name type="scientific">Xiashengella succiniciproducens</name>
    <dbReference type="NCBI Taxonomy" id="2949635"/>
    <lineage>
        <taxon>Bacteria</taxon>
        <taxon>Pseudomonadati</taxon>
        <taxon>Bacteroidota</taxon>
        <taxon>Bacteroidia</taxon>
        <taxon>Marinilabiliales</taxon>
        <taxon>Marinilabiliaceae</taxon>
        <taxon>Xiashengella</taxon>
    </lineage>
</organism>
<reference evidence="8" key="1">
    <citation type="submission" date="2022-05" db="EMBL/GenBank/DDBJ databases">
        <authorList>
            <person name="Sun X."/>
        </authorList>
    </citation>
    <scope>NUCLEOTIDE SEQUENCE</scope>
    <source>
        <strain evidence="8">Ai-910</strain>
    </source>
</reference>
<evidence type="ECO:0000313" key="9">
    <source>
        <dbReference type="Proteomes" id="UP001056426"/>
    </source>
</evidence>
<comment type="cofactor">
    <cofactor evidence="1">
        <name>[4Fe-4S] cluster</name>
        <dbReference type="ChEBI" id="CHEBI:49883"/>
    </cofactor>
</comment>
<gene>
    <name evidence="8" type="ORF">M9189_01565</name>
</gene>
<evidence type="ECO:0000256" key="6">
    <source>
        <dbReference type="ARBA" id="ARBA00023014"/>
    </source>
</evidence>
<reference evidence="8" key="2">
    <citation type="submission" date="2022-06" db="EMBL/GenBank/DDBJ databases">
        <title>Xiashengella guii gen. nov. sp. nov., a bacterium isolated form anaerobic digestion tank.</title>
        <authorList>
            <person name="Huang H."/>
        </authorList>
    </citation>
    <scope>NUCLEOTIDE SEQUENCE</scope>
    <source>
        <strain evidence="8">Ai-910</strain>
    </source>
</reference>
<keyword evidence="2" id="KW-0004">4Fe-4S</keyword>
<sequence>MWLSKTNMARFALRATKYITIRRARNLLLLVLSFYISRITKKPHIQGRPWAMSVEPSGLCNLQCPECPVGAGVLTRKGGMLEPGLLSKMLDEAGPELMTLNLYFQGEPMLNRKINKLITAASERNIFSSMSTNGHFLSPENCDKLIEAGLSELIISLDGISRQSYSRYRKGGNLDKVLQGIESMVKRRKELNKHKPLITVQFIVFEHNEQEIPELKKLCRRLGVDRLQLKSAQIYDFGNNEVKPPKNPRYSRYIEKEGRPVLKGKSYNHCFKQWGSAVMSWDGRVAPCCYDKDLDFSPGNVSETPLGEIWKNQSLMQFRGKILRDKAAIAMCRNCPQGRKFLI</sequence>
<evidence type="ECO:0000256" key="4">
    <source>
        <dbReference type="ARBA" id="ARBA00022723"/>
    </source>
</evidence>
<dbReference type="GO" id="GO:0003824">
    <property type="term" value="F:catalytic activity"/>
    <property type="evidence" value="ECO:0007669"/>
    <property type="project" value="InterPro"/>
</dbReference>
<keyword evidence="4" id="KW-0479">Metal-binding</keyword>
<keyword evidence="3" id="KW-0949">S-adenosyl-L-methionine</keyword>
<dbReference type="InterPro" id="IPR058240">
    <property type="entry name" value="rSAM_sf"/>
</dbReference>
<evidence type="ECO:0000256" key="3">
    <source>
        <dbReference type="ARBA" id="ARBA00022691"/>
    </source>
</evidence>
<dbReference type="SFLD" id="SFLDG01067">
    <property type="entry name" value="SPASM/twitch_domain_containing"/>
    <property type="match status" value="1"/>
</dbReference>
<dbReference type="CDD" id="cd01335">
    <property type="entry name" value="Radical_SAM"/>
    <property type="match status" value="1"/>
</dbReference>
<keyword evidence="5" id="KW-0408">Iron</keyword>
<dbReference type="PANTHER" id="PTHR11228">
    <property type="entry name" value="RADICAL SAM DOMAIN PROTEIN"/>
    <property type="match status" value="1"/>
</dbReference>
<dbReference type="GO" id="GO:0046872">
    <property type="term" value="F:metal ion binding"/>
    <property type="evidence" value="ECO:0007669"/>
    <property type="project" value="UniProtKB-KW"/>
</dbReference>
<dbReference type="Pfam" id="PF13186">
    <property type="entry name" value="SPASM"/>
    <property type="match status" value="1"/>
</dbReference>
<evidence type="ECO:0000256" key="5">
    <source>
        <dbReference type="ARBA" id="ARBA00023004"/>
    </source>
</evidence>
<keyword evidence="9" id="KW-1185">Reference proteome</keyword>
<dbReference type="KEGG" id="alkq:M9189_01565"/>
<dbReference type="EMBL" id="CP098400">
    <property type="protein sequence ID" value="URW80047.1"/>
    <property type="molecule type" value="Genomic_DNA"/>
</dbReference>
<dbReference type="Pfam" id="PF04055">
    <property type="entry name" value="Radical_SAM"/>
    <property type="match status" value="1"/>
</dbReference>
<dbReference type="PANTHER" id="PTHR11228:SF7">
    <property type="entry name" value="PQQA PEPTIDE CYCLASE"/>
    <property type="match status" value="1"/>
</dbReference>
<proteinExistence type="predicted"/>
<name>A0A9J6ZQZ3_9BACT</name>
<dbReference type="InterPro" id="IPR023885">
    <property type="entry name" value="4Fe4S-binding_SPASM_dom"/>
</dbReference>
<dbReference type="InterPro" id="IPR050377">
    <property type="entry name" value="Radical_SAM_PqqE_MftC-like"/>
</dbReference>
<dbReference type="PROSITE" id="PS51918">
    <property type="entry name" value="RADICAL_SAM"/>
    <property type="match status" value="1"/>
</dbReference>
<protein>
    <submittedName>
        <fullName evidence="8">Radical SAM protein</fullName>
    </submittedName>
</protein>
<evidence type="ECO:0000313" key="8">
    <source>
        <dbReference type="EMBL" id="URW80047.1"/>
    </source>
</evidence>
<evidence type="ECO:0000259" key="7">
    <source>
        <dbReference type="PROSITE" id="PS51918"/>
    </source>
</evidence>
<evidence type="ECO:0000256" key="2">
    <source>
        <dbReference type="ARBA" id="ARBA00022485"/>
    </source>
</evidence>
<dbReference type="SFLD" id="SFLDG01387">
    <property type="entry name" value="BtrN-like_SPASM_domain_contain"/>
    <property type="match status" value="1"/>
</dbReference>
<dbReference type="InterPro" id="IPR007197">
    <property type="entry name" value="rSAM"/>
</dbReference>
<dbReference type="Proteomes" id="UP001056426">
    <property type="component" value="Chromosome"/>
</dbReference>
<dbReference type="InterPro" id="IPR034391">
    <property type="entry name" value="AdoMet-like_SPASM_containing"/>
</dbReference>
<keyword evidence="6" id="KW-0411">Iron-sulfur</keyword>
<dbReference type="SFLD" id="SFLDS00029">
    <property type="entry name" value="Radical_SAM"/>
    <property type="match status" value="1"/>
</dbReference>